<dbReference type="AlphaFoldDB" id="A0A4Y9FMB5"/>
<proteinExistence type="predicted"/>
<dbReference type="Proteomes" id="UP000297747">
    <property type="component" value="Unassembled WGS sequence"/>
</dbReference>
<keyword evidence="1" id="KW-0472">Membrane</keyword>
<evidence type="ECO:0000313" key="3">
    <source>
        <dbReference type="Proteomes" id="UP000297747"/>
    </source>
</evidence>
<keyword evidence="1" id="KW-1133">Transmembrane helix</keyword>
<name>A0A4Y9FMB5_STRAI</name>
<evidence type="ECO:0000256" key="1">
    <source>
        <dbReference type="SAM" id="Phobius"/>
    </source>
</evidence>
<feature type="transmembrane region" description="Helical" evidence="1">
    <location>
        <begin position="7"/>
        <end position="26"/>
    </location>
</feature>
<protein>
    <submittedName>
        <fullName evidence="2">Uncharacterized protein</fullName>
    </submittedName>
</protein>
<comment type="caution">
    <text evidence="2">The sequence shown here is derived from an EMBL/GenBank/DDBJ whole genome shotgun (WGS) entry which is preliminary data.</text>
</comment>
<evidence type="ECO:0000313" key="2">
    <source>
        <dbReference type="EMBL" id="TFU30367.1"/>
    </source>
</evidence>
<reference evidence="2 3" key="1">
    <citation type="submission" date="2019-03" db="EMBL/GenBank/DDBJ databases">
        <title>Diversity of the mouse oral microbiome.</title>
        <authorList>
            <person name="Joseph S."/>
            <person name="Aduse-Opoku J."/>
            <person name="Curtis M."/>
            <person name="Wade W."/>
            <person name="Hashim A."/>
        </authorList>
    </citation>
    <scope>NUCLEOTIDE SEQUENCE [LARGE SCALE GENOMIC DNA]</scope>
    <source>
        <strain evidence="2 3">HT4</strain>
    </source>
</reference>
<dbReference type="EMBL" id="SPQA01000020">
    <property type="protein sequence ID" value="TFU30367.1"/>
    <property type="molecule type" value="Genomic_DNA"/>
</dbReference>
<accession>A0A4Y9FMB5</accession>
<gene>
    <name evidence="2" type="ORF">E4U01_06320</name>
</gene>
<keyword evidence="1" id="KW-0812">Transmembrane</keyword>
<dbReference type="RefSeq" id="WP_135052974.1">
    <property type="nucleotide sequence ID" value="NZ_CAKOCW010000033.1"/>
</dbReference>
<sequence length="133" mass="15555">MKKLKKRYLFIIPVLLIFIGIIGIFLHKEQPLEGTFYLVVSDSASRTKTISNNFVIEVDNQIAIIKDNGKIEQQKINKEDKTICIFDKQYFYNYNTGHLTLTRKMSNSEFENIEFVSDASPIFESYKKGKVRY</sequence>
<organism evidence="2 3">
    <name type="scientific">Streptococcus acidominimus</name>
    <dbReference type="NCBI Taxonomy" id="1326"/>
    <lineage>
        <taxon>Bacteria</taxon>
        <taxon>Bacillati</taxon>
        <taxon>Bacillota</taxon>
        <taxon>Bacilli</taxon>
        <taxon>Lactobacillales</taxon>
        <taxon>Streptococcaceae</taxon>
        <taxon>Streptococcus</taxon>
    </lineage>
</organism>